<dbReference type="OrthoDB" id="3212009at2"/>
<reference evidence="3 4" key="1">
    <citation type="submission" date="2018-10" db="EMBL/GenBank/DDBJ databases">
        <title>Isolation from soil.</title>
        <authorList>
            <person name="Hu J."/>
        </authorList>
    </citation>
    <scope>NUCLEOTIDE SEQUENCE [LARGE SCALE GENOMIC DNA]</scope>
    <source>
        <strain evidence="3 4">NEAU-Ht49</strain>
    </source>
</reference>
<dbReference type="InterPro" id="IPR032710">
    <property type="entry name" value="NTF2-like_dom_sf"/>
</dbReference>
<evidence type="ECO:0000256" key="2">
    <source>
        <dbReference type="ARBA" id="ARBA00023002"/>
    </source>
</evidence>
<dbReference type="Pfam" id="PF00866">
    <property type="entry name" value="Ring_hydroxyl_B"/>
    <property type="match status" value="1"/>
</dbReference>
<dbReference type="NCBIfam" id="NF007479">
    <property type="entry name" value="PRK10069.1"/>
    <property type="match status" value="1"/>
</dbReference>
<protein>
    <submittedName>
        <fullName evidence="3">3-phenylpropionate/cinnamic acid dioxygenase subunit beta</fullName>
    </submittedName>
</protein>
<evidence type="ECO:0000313" key="4">
    <source>
        <dbReference type="Proteomes" id="UP000282674"/>
    </source>
</evidence>
<keyword evidence="3" id="KW-0223">Dioxygenase</keyword>
<evidence type="ECO:0000313" key="3">
    <source>
        <dbReference type="EMBL" id="RMI44351.1"/>
    </source>
</evidence>
<gene>
    <name evidence="3" type="ORF">EBO15_13225</name>
</gene>
<dbReference type="AlphaFoldDB" id="A0A3M2M481"/>
<keyword evidence="2" id="KW-0560">Oxidoreductase</keyword>
<dbReference type="EMBL" id="RFFG01000019">
    <property type="protein sequence ID" value="RMI44351.1"/>
    <property type="molecule type" value="Genomic_DNA"/>
</dbReference>
<comment type="similarity">
    <text evidence="1">Belongs to the bacterial ring-hydroxylating dioxygenase beta subunit family.</text>
</comment>
<dbReference type="InterPro" id="IPR000391">
    <property type="entry name" value="Rng_hydr_dOase-bsu"/>
</dbReference>
<accession>A0A3M2M481</accession>
<dbReference type="PANTHER" id="PTHR41534:SF2">
    <property type="entry name" value="3-PHENYLPROPIONATE_CINNAMIC ACID DIOXYGENASE SUBUNIT BETA"/>
    <property type="match status" value="1"/>
</dbReference>
<dbReference type="SUPFAM" id="SSF54427">
    <property type="entry name" value="NTF2-like"/>
    <property type="match status" value="1"/>
</dbReference>
<dbReference type="GO" id="GO:0019380">
    <property type="term" value="P:3-phenylpropionate catabolic process"/>
    <property type="evidence" value="ECO:0007669"/>
    <property type="project" value="TreeGrafter"/>
</dbReference>
<evidence type="ECO:0000256" key="1">
    <source>
        <dbReference type="ARBA" id="ARBA00009570"/>
    </source>
</evidence>
<sequence>MTTLLPEAALDRLLLQHEVEQFLFREADLLDRHEFDAWLELFADDLRYVMPIRLNLPSKDGETRESEQALALFDDDKPFLEARVRKLRTGSAWAEEPPSRTVRLVTNVMVGAPDPETGDFAVTSRFLLNRNRHEDEEDTYAGSRADRFRRTSDGLRIFERRIMLNQSVVLSKNLGVLF</sequence>
<dbReference type="Gene3D" id="3.10.450.50">
    <property type="match status" value="1"/>
</dbReference>
<dbReference type="Proteomes" id="UP000282674">
    <property type="component" value="Unassembled WGS sequence"/>
</dbReference>
<proteinExistence type="inferred from homology"/>
<organism evidence="3 4">
    <name type="scientific">Actinomadura harenae</name>
    <dbReference type="NCBI Taxonomy" id="2483351"/>
    <lineage>
        <taxon>Bacteria</taxon>
        <taxon>Bacillati</taxon>
        <taxon>Actinomycetota</taxon>
        <taxon>Actinomycetes</taxon>
        <taxon>Streptosporangiales</taxon>
        <taxon>Thermomonosporaceae</taxon>
        <taxon>Actinomadura</taxon>
    </lineage>
</organism>
<dbReference type="GO" id="GO:0051213">
    <property type="term" value="F:dioxygenase activity"/>
    <property type="evidence" value="ECO:0007669"/>
    <property type="project" value="UniProtKB-KW"/>
</dbReference>
<comment type="caution">
    <text evidence="3">The sequence shown here is derived from an EMBL/GenBank/DDBJ whole genome shotgun (WGS) entry which is preliminary data.</text>
</comment>
<keyword evidence="4" id="KW-1185">Reference proteome</keyword>
<dbReference type="PANTHER" id="PTHR41534">
    <property type="entry name" value="BLR3401 PROTEIN"/>
    <property type="match status" value="1"/>
</dbReference>
<dbReference type="RefSeq" id="WP_122194660.1">
    <property type="nucleotide sequence ID" value="NZ_JBHSKC010000004.1"/>
</dbReference>
<dbReference type="CDD" id="cd00667">
    <property type="entry name" value="ring_hydroxylating_dioxygenases_beta"/>
    <property type="match status" value="1"/>
</dbReference>
<name>A0A3M2M481_9ACTN</name>